<comment type="caution">
    <text evidence="11">The sequence shown here is derived from an EMBL/GenBank/DDBJ whole genome shotgun (WGS) entry which is preliminary data.</text>
</comment>
<comment type="subcellular location">
    <subcellularLocation>
        <location evidence="9">Cell inner membrane</location>
        <topology evidence="9">Single-pass type II membrane protein</topology>
    </subcellularLocation>
    <subcellularLocation>
        <location evidence="1">Membrane</location>
    </subcellularLocation>
    <text evidence="9">Localizes to the division septum.</text>
</comment>
<dbReference type="OrthoDB" id="9783091at2"/>
<evidence type="ECO:0000256" key="1">
    <source>
        <dbReference type="ARBA" id="ARBA00004370"/>
    </source>
</evidence>
<dbReference type="GO" id="GO:0090529">
    <property type="term" value="P:cell septum assembly"/>
    <property type="evidence" value="ECO:0007669"/>
    <property type="project" value="InterPro"/>
</dbReference>
<keyword evidence="8 9" id="KW-0131">Cell cycle</keyword>
<evidence type="ECO:0000313" key="12">
    <source>
        <dbReference type="Proteomes" id="UP000285908"/>
    </source>
</evidence>
<dbReference type="GO" id="GO:0005886">
    <property type="term" value="C:plasma membrane"/>
    <property type="evidence" value="ECO:0007669"/>
    <property type="project" value="UniProtKB-SubCell"/>
</dbReference>
<dbReference type="GO" id="GO:0032153">
    <property type="term" value="C:cell division site"/>
    <property type="evidence" value="ECO:0007669"/>
    <property type="project" value="UniProtKB-UniRule"/>
</dbReference>
<dbReference type="AlphaFoldDB" id="A0A438AIP0"/>
<dbReference type="InterPro" id="IPR034746">
    <property type="entry name" value="POTRA"/>
</dbReference>
<sequence length="297" mass="33185">MATIGFRAQERAQHDPAPSVLSYRLQRLYLTPAFRYMMRFGLPILLLALVLFITFAEQARRDAVVMWVNDIKRSIQERPEFMVKMMAVDGASESVAQDIREILPVEFPLSSFDLDLPEMQKTVAGIPAVERADLRIRAGGVLEVRVVEREPVAVWRSSTGLDLVDIHGKRVAPLDTRGERGDLPLVAGRGAGEAAAEAMAIFDAAGPIADRIRGLVRVGERRWTVSLAEGQSILLPEREPVRALEQVIALHEAQDILDRDVAAIDMRNPSRATVRLRETALEEIRRIRMIELGARPK</sequence>
<feature type="domain" description="POTRA" evidence="10">
    <location>
        <begin position="81"/>
        <end position="149"/>
    </location>
</feature>
<dbReference type="PANTHER" id="PTHR35851">
    <property type="entry name" value="CELL DIVISION PROTEIN FTSQ"/>
    <property type="match status" value="1"/>
</dbReference>
<protein>
    <recommendedName>
        <fullName evidence="9">Cell division protein FtsQ</fullName>
    </recommendedName>
</protein>
<dbReference type="HAMAP" id="MF_00911">
    <property type="entry name" value="FtsQ_subfam"/>
    <property type="match status" value="1"/>
</dbReference>
<evidence type="ECO:0000256" key="8">
    <source>
        <dbReference type="ARBA" id="ARBA00023306"/>
    </source>
</evidence>
<evidence type="ECO:0000256" key="2">
    <source>
        <dbReference type="ARBA" id="ARBA00022475"/>
    </source>
</evidence>
<keyword evidence="2 9" id="KW-1003">Cell membrane</keyword>
<dbReference type="InterPro" id="IPR005548">
    <property type="entry name" value="Cell_div_FtsQ/DivIB_C"/>
</dbReference>
<dbReference type="PROSITE" id="PS51779">
    <property type="entry name" value="POTRA"/>
    <property type="match status" value="1"/>
</dbReference>
<evidence type="ECO:0000256" key="4">
    <source>
        <dbReference type="ARBA" id="ARBA00022618"/>
    </source>
</evidence>
<keyword evidence="12" id="KW-1185">Reference proteome</keyword>
<dbReference type="Gene3D" id="3.40.50.11690">
    <property type="entry name" value="Cell division protein FtsQ/DivIB"/>
    <property type="match status" value="1"/>
</dbReference>
<name>A0A438AIP0_9RHOB</name>
<dbReference type="EMBL" id="RQXX01000002">
    <property type="protein sequence ID" value="RVV98621.1"/>
    <property type="molecule type" value="Genomic_DNA"/>
</dbReference>
<comment type="function">
    <text evidence="9">Essential cell division protein.</text>
</comment>
<accession>A0A438AIP0</accession>
<dbReference type="Proteomes" id="UP000285908">
    <property type="component" value="Unassembled WGS sequence"/>
</dbReference>
<keyword evidence="7 9" id="KW-0472">Membrane</keyword>
<evidence type="ECO:0000256" key="3">
    <source>
        <dbReference type="ARBA" id="ARBA00022519"/>
    </source>
</evidence>
<evidence type="ECO:0000256" key="6">
    <source>
        <dbReference type="ARBA" id="ARBA00022989"/>
    </source>
</evidence>
<evidence type="ECO:0000256" key="9">
    <source>
        <dbReference type="HAMAP-Rule" id="MF_00911"/>
    </source>
</evidence>
<feature type="transmembrane region" description="Helical" evidence="9">
    <location>
        <begin position="36"/>
        <end position="56"/>
    </location>
</feature>
<evidence type="ECO:0000256" key="7">
    <source>
        <dbReference type="ARBA" id="ARBA00023136"/>
    </source>
</evidence>
<evidence type="ECO:0000259" key="10">
    <source>
        <dbReference type="PROSITE" id="PS51779"/>
    </source>
</evidence>
<gene>
    <name evidence="9" type="primary">ftsQ</name>
    <name evidence="11" type="ORF">EKE94_06820</name>
</gene>
<organism evidence="11 12">
    <name type="scientific">Mesobaculum littorinae</name>
    <dbReference type="NCBI Taxonomy" id="2486419"/>
    <lineage>
        <taxon>Bacteria</taxon>
        <taxon>Pseudomonadati</taxon>
        <taxon>Pseudomonadota</taxon>
        <taxon>Alphaproteobacteria</taxon>
        <taxon>Rhodobacterales</taxon>
        <taxon>Roseobacteraceae</taxon>
        <taxon>Mesobaculum</taxon>
    </lineage>
</organism>
<dbReference type="RefSeq" id="WP_127905852.1">
    <property type="nucleotide sequence ID" value="NZ_RQXX01000002.1"/>
</dbReference>
<keyword evidence="4 9" id="KW-0132">Cell division</keyword>
<keyword evidence="3 9" id="KW-0997">Cell inner membrane</keyword>
<dbReference type="GO" id="GO:0043093">
    <property type="term" value="P:FtsZ-dependent cytokinesis"/>
    <property type="evidence" value="ECO:0007669"/>
    <property type="project" value="UniProtKB-UniRule"/>
</dbReference>
<dbReference type="InterPro" id="IPR045335">
    <property type="entry name" value="FtsQ_C_sf"/>
</dbReference>
<keyword evidence="6 9" id="KW-1133">Transmembrane helix</keyword>
<comment type="similarity">
    <text evidence="9">Belongs to the FtsQ/DivIB family. FtsQ subfamily.</text>
</comment>
<keyword evidence="5 9" id="KW-0812">Transmembrane</keyword>
<dbReference type="InterPro" id="IPR026579">
    <property type="entry name" value="FtsQ"/>
</dbReference>
<evidence type="ECO:0000256" key="5">
    <source>
        <dbReference type="ARBA" id="ARBA00022692"/>
    </source>
</evidence>
<dbReference type="PANTHER" id="PTHR35851:SF1">
    <property type="entry name" value="CELL DIVISION PROTEIN FTSQ"/>
    <property type="match status" value="1"/>
</dbReference>
<evidence type="ECO:0000313" key="11">
    <source>
        <dbReference type="EMBL" id="RVV98621.1"/>
    </source>
</evidence>
<reference evidence="11 12" key="1">
    <citation type="submission" date="2018-11" db="EMBL/GenBank/DDBJ databases">
        <title>Mesobaculum littorinae gen. nov., sp. nov., isolated from Littorina scabra that represents a novel genus of the order Rhodobacteraceae.</title>
        <authorList>
            <person name="Li F."/>
        </authorList>
    </citation>
    <scope>NUCLEOTIDE SEQUENCE [LARGE SCALE GENOMIC DNA]</scope>
    <source>
        <strain evidence="11 12">M0103</strain>
    </source>
</reference>
<proteinExistence type="inferred from homology"/>
<dbReference type="Pfam" id="PF03799">
    <property type="entry name" value="FtsQ_DivIB_C"/>
    <property type="match status" value="1"/>
</dbReference>